<dbReference type="Pfam" id="PF01934">
    <property type="entry name" value="HepT-like"/>
    <property type="match status" value="1"/>
</dbReference>
<organism evidence="6 7">
    <name type="scientific">Candidatus Muproteobacteria bacterium RIFCSPHIGHO2_01_FULL_65_16</name>
    <dbReference type="NCBI Taxonomy" id="1817764"/>
    <lineage>
        <taxon>Bacteria</taxon>
        <taxon>Pseudomonadati</taxon>
        <taxon>Pseudomonadota</taxon>
        <taxon>Candidatus Muproteobacteria</taxon>
    </lineage>
</organism>
<dbReference type="InterPro" id="IPR051813">
    <property type="entry name" value="HepT_RNase_toxin"/>
</dbReference>
<dbReference type="AlphaFoldDB" id="A0A1F6TQV0"/>
<evidence type="ECO:0000313" key="7">
    <source>
        <dbReference type="Proteomes" id="UP000179360"/>
    </source>
</evidence>
<dbReference type="GO" id="GO:0000166">
    <property type="term" value="F:nucleotide binding"/>
    <property type="evidence" value="ECO:0007669"/>
    <property type="project" value="UniProtKB-KW"/>
</dbReference>
<evidence type="ECO:0000256" key="1">
    <source>
        <dbReference type="ARBA" id="ARBA00022553"/>
    </source>
</evidence>
<keyword evidence="5" id="KW-0378">Hydrolase</keyword>
<sequence length="114" mass="13093">MSRDWRLYLDDVREACERISRYVGEMDKAGFLADDKTYDAVLRNLEVIGEAAKKLPDDVRARYGGVDWRKIAGFRDIIAHAYFGVDQAILWDIVRNKVPALMQQVRGTTDEKKG</sequence>
<keyword evidence="4" id="KW-0547">Nucleotide-binding</keyword>
<reference evidence="6 7" key="1">
    <citation type="journal article" date="2016" name="Nat. Commun.">
        <title>Thousands of microbial genomes shed light on interconnected biogeochemical processes in an aquifer system.</title>
        <authorList>
            <person name="Anantharaman K."/>
            <person name="Brown C.T."/>
            <person name="Hug L.A."/>
            <person name="Sharon I."/>
            <person name="Castelle C.J."/>
            <person name="Probst A.J."/>
            <person name="Thomas B.C."/>
            <person name="Singh A."/>
            <person name="Wilkins M.J."/>
            <person name="Karaoz U."/>
            <person name="Brodie E.L."/>
            <person name="Williams K.H."/>
            <person name="Hubbard S.S."/>
            <person name="Banfield J.F."/>
        </authorList>
    </citation>
    <scope>NUCLEOTIDE SEQUENCE [LARGE SCALE GENOMIC DNA]</scope>
</reference>
<dbReference type="PANTHER" id="PTHR34139">
    <property type="entry name" value="UPF0331 PROTEIN MJ0127"/>
    <property type="match status" value="1"/>
</dbReference>
<proteinExistence type="predicted"/>
<keyword evidence="2" id="KW-1277">Toxin-antitoxin system</keyword>
<dbReference type="Proteomes" id="UP000179360">
    <property type="component" value="Unassembled WGS sequence"/>
</dbReference>
<dbReference type="PANTHER" id="PTHR34139:SF1">
    <property type="entry name" value="RNASE MJ1380-RELATED"/>
    <property type="match status" value="1"/>
</dbReference>
<gene>
    <name evidence="6" type="ORF">A2637_01185</name>
</gene>
<evidence type="ECO:0000256" key="5">
    <source>
        <dbReference type="ARBA" id="ARBA00022801"/>
    </source>
</evidence>
<keyword evidence="1" id="KW-0597">Phosphoprotein</keyword>
<dbReference type="GO" id="GO:0004540">
    <property type="term" value="F:RNA nuclease activity"/>
    <property type="evidence" value="ECO:0007669"/>
    <property type="project" value="InterPro"/>
</dbReference>
<name>A0A1F6TQV0_9PROT</name>
<dbReference type="InterPro" id="IPR008201">
    <property type="entry name" value="HepT-like"/>
</dbReference>
<dbReference type="GO" id="GO:0016740">
    <property type="term" value="F:transferase activity"/>
    <property type="evidence" value="ECO:0007669"/>
    <property type="project" value="UniProtKB-KW"/>
</dbReference>
<evidence type="ECO:0000256" key="4">
    <source>
        <dbReference type="ARBA" id="ARBA00022741"/>
    </source>
</evidence>
<dbReference type="GO" id="GO:0110001">
    <property type="term" value="C:toxin-antitoxin complex"/>
    <property type="evidence" value="ECO:0007669"/>
    <property type="project" value="InterPro"/>
</dbReference>
<evidence type="ECO:0000313" key="6">
    <source>
        <dbReference type="EMBL" id="OGI47446.1"/>
    </source>
</evidence>
<keyword evidence="6" id="KW-0808">Transferase</keyword>
<accession>A0A1F6TQV0</accession>
<keyword evidence="3" id="KW-0540">Nuclease</keyword>
<evidence type="ECO:0000256" key="2">
    <source>
        <dbReference type="ARBA" id="ARBA00022649"/>
    </source>
</evidence>
<comment type="caution">
    <text evidence="6">The sequence shown here is derived from an EMBL/GenBank/DDBJ whole genome shotgun (WGS) entry which is preliminary data.</text>
</comment>
<dbReference type="STRING" id="1817764.A2637_01185"/>
<dbReference type="GO" id="GO:0016787">
    <property type="term" value="F:hydrolase activity"/>
    <property type="evidence" value="ECO:0007669"/>
    <property type="project" value="UniProtKB-KW"/>
</dbReference>
<protein>
    <submittedName>
        <fullName evidence="6">Nucleotidyltransferase</fullName>
    </submittedName>
</protein>
<dbReference type="EMBL" id="MFSY01000019">
    <property type="protein sequence ID" value="OGI47446.1"/>
    <property type="molecule type" value="Genomic_DNA"/>
</dbReference>
<evidence type="ECO:0000256" key="3">
    <source>
        <dbReference type="ARBA" id="ARBA00022722"/>
    </source>
</evidence>